<feature type="compositionally biased region" description="Acidic residues" evidence="6">
    <location>
        <begin position="1"/>
        <end position="11"/>
    </location>
</feature>
<evidence type="ECO:0000256" key="6">
    <source>
        <dbReference type="SAM" id="MobiDB-lite"/>
    </source>
</evidence>
<keyword evidence="8" id="KW-1185">Reference proteome</keyword>
<keyword evidence="3 5" id="KW-0175">Coiled coil</keyword>
<protein>
    <submittedName>
        <fullName evidence="7">Uncharacterized protein</fullName>
    </submittedName>
</protein>
<keyword evidence="2" id="KW-0963">Cytoplasm</keyword>
<evidence type="ECO:0000256" key="4">
    <source>
        <dbReference type="ARBA" id="ARBA00023212"/>
    </source>
</evidence>
<feature type="region of interest" description="Disordered" evidence="6">
    <location>
        <begin position="1"/>
        <end position="145"/>
    </location>
</feature>
<dbReference type="Proteomes" id="UP000683360">
    <property type="component" value="Unassembled WGS sequence"/>
</dbReference>
<feature type="coiled-coil region" evidence="5">
    <location>
        <begin position="357"/>
        <end position="418"/>
    </location>
</feature>
<comment type="caution">
    <text evidence="7">The sequence shown here is derived from an EMBL/GenBank/DDBJ whole genome shotgun (WGS) entry which is preliminary data.</text>
</comment>
<accession>A0A8S3Q0N3</accession>
<name>A0A8S3Q0N3_MYTED</name>
<dbReference type="OrthoDB" id="6162111at2759"/>
<evidence type="ECO:0000256" key="3">
    <source>
        <dbReference type="ARBA" id="ARBA00023054"/>
    </source>
</evidence>
<dbReference type="GO" id="GO:0007165">
    <property type="term" value="P:signal transduction"/>
    <property type="evidence" value="ECO:0007669"/>
    <property type="project" value="InterPro"/>
</dbReference>
<dbReference type="PANTHER" id="PTHR44981:SF2">
    <property type="entry name" value="PERICENTRIN-LIKE PROTEIN, ISOFORM F"/>
    <property type="match status" value="1"/>
</dbReference>
<dbReference type="GO" id="GO:0060090">
    <property type="term" value="F:molecular adaptor activity"/>
    <property type="evidence" value="ECO:0007669"/>
    <property type="project" value="InterPro"/>
</dbReference>
<evidence type="ECO:0000313" key="7">
    <source>
        <dbReference type="EMBL" id="CAG2188127.1"/>
    </source>
</evidence>
<proteinExistence type="predicted"/>
<sequence>MLESLEEEIVAEDSGRYVPSRSTPRDDMESSIERVEVTQVVRRPQQISPRDKKEIPDETDDEPLIQFDKSKGDNQEEDMGSEISEEPILPDSAPPRQLSASTFDFDAGLDFKPDFVEEDEDYDRSSSLQDREDSGSGRSTPDELMQTRALADTLANLKSVSTYESGELPVSAEVVKQKDSKIKDLEEEIKKLTQRLQDQIEEERLILMRREKESQEDQNLELMLKSDLERVNNDRESVQKTNEQLLQLLSDSVKTYLNVEDSINKKLVKMVTEGDKSTGSKGRSPPRDQQRSPPLGAEGGADGDGDSLQETSILSNVTDEGLDLSQRISESIFQGPELDKEGEELLRDASHRLQNSVSRLLKMIEETTNQLLEARNTQHQLVDHINIKKGLNQMNNQVQDLQEQLRQEIKNKEYLSCRTS</sequence>
<evidence type="ECO:0000256" key="2">
    <source>
        <dbReference type="ARBA" id="ARBA00022490"/>
    </source>
</evidence>
<dbReference type="AlphaFoldDB" id="A0A8S3Q0N3"/>
<dbReference type="PANTHER" id="PTHR44981">
    <property type="entry name" value="PERICENTRIN-LIKE PROTEIN, ISOFORM F"/>
    <property type="match status" value="1"/>
</dbReference>
<feature type="coiled-coil region" evidence="5">
    <location>
        <begin position="175"/>
        <end position="202"/>
    </location>
</feature>
<evidence type="ECO:0000256" key="5">
    <source>
        <dbReference type="SAM" id="Coils"/>
    </source>
</evidence>
<evidence type="ECO:0000313" key="8">
    <source>
        <dbReference type="Proteomes" id="UP000683360"/>
    </source>
</evidence>
<dbReference type="EMBL" id="CAJPWZ010000197">
    <property type="protein sequence ID" value="CAG2188127.1"/>
    <property type="molecule type" value="Genomic_DNA"/>
</dbReference>
<dbReference type="GO" id="GO:0005813">
    <property type="term" value="C:centrosome"/>
    <property type="evidence" value="ECO:0007669"/>
    <property type="project" value="UniProtKB-SubCell"/>
</dbReference>
<feature type="compositionally biased region" description="Basic and acidic residues" evidence="6">
    <location>
        <begin position="23"/>
        <end position="36"/>
    </location>
</feature>
<feature type="region of interest" description="Disordered" evidence="6">
    <location>
        <begin position="270"/>
        <end position="309"/>
    </location>
</feature>
<reference evidence="7" key="1">
    <citation type="submission" date="2021-03" db="EMBL/GenBank/DDBJ databases">
        <authorList>
            <person name="Bekaert M."/>
        </authorList>
    </citation>
    <scope>NUCLEOTIDE SEQUENCE</scope>
</reference>
<comment type="subcellular location">
    <subcellularLocation>
        <location evidence="1">Cytoplasm</location>
        <location evidence="1">Cytoskeleton</location>
        <location evidence="1">Microtubule organizing center</location>
        <location evidence="1">Centrosome</location>
    </subcellularLocation>
</comment>
<evidence type="ECO:0000256" key="1">
    <source>
        <dbReference type="ARBA" id="ARBA00004300"/>
    </source>
</evidence>
<gene>
    <name evidence="7" type="ORF">MEDL_3540</name>
</gene>
<organism evidence="7 8">
    <name type="scientific">Mytilus edulis</name>
    <name type="common">Blue mussel</name>
    <dbReference type="NCBI Taxonomy" id="6550"/>
    <lineage>
        <taxon>Eukaryota</taxon>
        <taxon>Metazoa</taxon>
        <taxon>Spiralia</taxon>
        <taxon>Lophotrochozoa</taxon>
        <taxon>Mollusca</taxon>
        <taxon>Bivalvia</taxon>
        <taxon>Autobranchia</taxon>
        <taxon>Pteriomorphia</taxon>
        <taxon>Mytilida</taxon>
        <taxon>Mytiloidea</taxon>
        <taxon>Mytilidae</taxon>
        <taxon>Mytilinae</taxon>
        <taxon>Mytilus</taxon>
    </lineage>
</organism>
<dbReference type="InterPro" id="IPR028745">
    <property type="entry name" value="AKAP9/Pericentrin"/>
</dbReference>
<keyword evidence="4" id="KW-0206">Cytoskeleton</keyword>
<feature type="compositionally biased region" description="Acidic residues" evidence="6">
    <location>
        <begin position="75"/>
        <end position="85"/>
    </location>
</feature>